<dbReference type="RefSeq" id="WP_144900723.1">
    <property type="nucleotide sequence ID" value="NZ_VLKN01000014.1"/>
</dbReference>
<name>A0A562KUH3_9GAMM</name>
<evidence type="ECO:0000313" key="1">
    <source>
        <dbReference type="EMBL" id="TWH99061.1"/>
    </source>
</evidence>
<accession>A0A562KUH3</accession>
<sequence>MYAPTGERLIRIAIALLSAALTLLGCNEQSRTVVAMETSIDGTRVNDTRATIVDGLAEFQCRKSAGGDCHYLLFVCPTAGSKPGALDAACAAKPVEEFALAAGQSKQVAGLPQGFRFCVGHGTKPVAPDCLE</sequence>
<protein>
    <submittedName>
        <fullName evidence="1">Uncharacterized protein</fullName>
    </submittedName>
</protein>
<gene>
    <name evidence="1" type="ORF">IP90_03240</name>
</gene>
<dbReference type="Proteomes" id="UP000315167">
    <property type="component" value="Unassembled WGS sequence"/>
</dbReference>
<dbReference type="EMBL" id="VLKN01000014">
    <property type="protein sequence ID" value="TWH99061.1"/>
    <property type="molecule type" value="Genomic_DNA"/>
</dbReference>
<organism evidence="1 2">
    <name type="scientific">Luteimonas cucumeris</name>
    <dbReference type="NCBI Taxonomy" id="985012"/>
    <lineage>
        <taxon>Bacteria</taxon>
        <taxon>Pseudomonadati</taxon>
        <taxon>Pseudomonadota</taxon>
        <taxon>Gammaproteobacteria</taxon>
        <taxon>Lysobacterales</taxon>
        <taxon>Lysobacteraceae</taxon>
        <taxon>Luteimonas</taxon>
    </lineage>
</organism>
<comment type="caution">
    <text evidence="1">The sequence shown here is derived from an EMBL/GenBank/DDBJ whole genome shotgun (WGS) entry which is preliminary data.</text>
</comment>
<dbReference type="OrthoDB" id="6024770at2"/>
<dbReference type="AlphaFoldDB" id="A0A562KUH3"/>
<reference evidence="1 2" key="1">
    <citation type="journal article" date="2015" name="Stand. Genomic Sci.">
        <title>Genomic Encyclopedia of Bacterial and Archaeal Type Strains, Phase III: the genomes of soil and plant-associated and newly described type strains.</title>
        <authorList>
            <person name="Whitman W.B."/>
            <person name="Woyke T."/>
            <person name="Klenk H.P."/>
            <person name="Zhou Y."/>
            <person name="Lilburn T.G."/>
            <person name="Beck B.J."/>
            <person name="De Vos P."/>
            <person name="Vandamme P."/>
            <person name="Eisen J.A."/>
            <person name="Garrity G."/>
            <person name="Hugenholtz P."/>
            <person name="Kyrpides N.C."/>
        </authorList>
    </citation>
    <scope>NUCLEOTIDE SEQUENCE [LARGE SCALE GENOMIC DNA]</scope>
    <source>
        <strain evidence="1 2">CGMCC 1.10821</strain>
    </source>
</reference>
<proteinExistence type="predicted"/>
<keyword evidence="2" id="KW-1185">Reference proteome</keyword>
<evidence type="ECO:0000313" key="2">
    <source>
        <dbReference type="Proteomes" id="UP000315167"/>
    </source>
</evidence>